<evidence type="ECO:0000256" key="7">
    <source>
        <dbReference type="ARBA" id="ARBA00023242"/>
    </source>
</evidence>
<comment type="subcellular location">
    <subcellularLocation>
        <location evidence="1">Nucleus</location>
    </subcellularLocation>
</comment>
<evidence type="ECO:0000259" key="9">
    <source>
        <dbReference type="SMART" id="SM00662"/>
    </source>
</evidence>
<dbReference type="GO" id="GO:0006351">
    <property type="term" value="P:DNA-templated transcription"/>
    <property type="evidence" value="ECO:0007669"/>
    <property type="project" value="InterPro"/>
</dbReference>
<dbReference type="FunFam" id="2.170.120.12:FF:000003">
    <property type="entry name" value="Dna-directed rna polymerases i and iii subunit"/>
    <property type="match status" value="1"/>
</dbReference>
<dbReference type="PROSITE" id="PS00446">
    <property type="entry name" value="RNA_POL_D_30KD"/>
    <property type="match status" value="1"/>
</dbReference>
<comment type="similarity">
    <text evidence="8">Belongs to the archaeal Rpo3/eukaryotic RPB3 RNA polymerase subunit family.</text>
</comment>
<evidence type="ECO:0000256" key="1">
    <source>
        <dbReference type="ARBA" id="ARBA00004123"/>
    </source>
</evidence>
<dbReference type="GO" id="GO:0003677">
    <property type="term" value="F:DNA binding"/>
    <property type="evidence" value="ECO:0007669"/>
    <property type="project" value="InterPro"/>
</dbReference>
<reference evidence="10 11" key="1">
    <citation type="journal article" date="2010" name="Science">
        <title>Genomic comparison of the ants Camponotus floridanus and Harpegnathos saltator.</title>
        <authorList>
            <person name="Bonasio R."/>
            <person name="Zhang G."/>
            <person name="Ye C."/>
            <person name="Mutti N.S."/>
            <person name="Fang X."/>
            <person name="Qin N."/>
            <person name="Donahue G."/>
            <person name="Yang P."/>
            <person name="Li Q."/>
            <person name="Li C."/>
            <person name="Zhang P."/>
            <person name="Huang Z."/>
            <person name="Berger S.L."/>
            <person name="Reinberg D."/>
            <person name="Wang J."/>
            <person name="Liebig J."/>
        </authorList>
    </citation>
    <scope>NUCLEOTIDE SEQUENCE [LARGE SCALE GENOMIC DNA]</scope>
    <source>
        <strain evidence="10 11">R22 G/1</strain>
    </source>
</reference>
<dbReference type="SUPFAM" id="SSF55257">
    <property type="entry name" value="RBP11-like subunits of RNA polymerase"/>
    <property type="match status" value="1"/>
</dbReference>
<dbReference type="GO" id="GO:0005666">
    <property type="term" value="C:RNA polymerase III complex"/>
    <property type="evidence" value="ECO:0007669"/>
    <property type="project" value="TreeGrafter"/>
</dbReference>
<evidence type="ECO:0000256" key="3">
    <source>
        <dbReference type="ARBA" id="ARBA00022083"/>
    </source>
</evidence>
<dbReference type="HAMAP" id="MF_00320">
    <property type="entry name" value="RNApol_arch_Rpo3"/>
    <property type="match status" value="1"/>
</dbReference>
<dbReference type="InterPro" id="IPR004911">
    <property type="entry name" value="Interferon-induced_GILT"/>
</dbReference>
<dbReference type="Pfam" id="PF01000">
    <property type="entry name" value="RNA_pol_A_bac"/>
    <property type="match status" value="1"/>
</dbReference>
<sequence length="390" mass="44555">MKEENQEKKQVKKERPPQMVLGEHNIPNAFEFMGYVRNEADKNALPLEKFQKTMRIEVVQDKDNVLEFDMIGCSSALVNAFRRILLSEVPSMAIEKVYVINNTSVVQDEVLAHRLGLIPLRADPRLFEYPPSNGRKDDEVSDQDTLRYELKVACTKNPQKSQDSQLPEEIYKNSSVYSKDIKWVPIGRQAEMFPNGAEQLGVLENDILISKMRPGHEIHVYMHAFKGISKDHAKYSPLSIATYRLLPNIELLTPVTGKKADLLKSCFSPGVIEVVERKTEEGESVREALVKSARYDYCSRNVFRYPELKDCVKLTRVPDHFIWIEASEETAAPSGLKDDSAQQRVHIAVYYEALCPDSRSFVVKQLMPTYRKLSANLDVEMVPYGKAKVR</sequence>
<dbReference type="InterPro" id="IPR011262">
    <property type="entry name" value="DNA-dir_RNA_pol_insert"/>
</dbReference>
<evidence type="ECO:0000256" key="4">
    <source>
        <dbReference type="ARBA" id="ARBA00022478"/>
    </source>
</evidence>
<evidence type="ECO:0000313" key="10">
    <source>
        <dbReference type="EMBL" id="EFN84486.1"/>
    </source>
</evidence>
<keyword evidence="11" id="KW-1185">Reference proteome</keyword>
<keyword evidence="4 10" id="KW-0240">DNA-directed RNA polymerase</keyword>
<evidence type="ECO:0000256" key="6">
    <source>
        <dbReference type="ARBA" id="ARBA00023180"/>
    </source>
</evidence>
<dbReference type="AlphaFoldDB" id="E2BIJ1"/>
<evidence type="ECO:0000256" key="8">
    <source>
        <dbReference type="ARBA" id="ARBA00025804"/>
    </source>
</evidence>
<dbReference type="PANTHER" id="PTHR11800:SF13">
    <property type="entry name" value="DNA-DIRECTED RNA POLYMERASES I AND III SUBUNIT RPAC1"/>
    <property type="match status" value="1"/>
</dbReference>
<organism evidence="11">
    <name type="scientific">Harpegnathos saltator</name>
    <name type="common">Jerdon's jumping ant</name>
    <dbReference type="NCBI Taxonomy" id="610380"/>
    <lineage>
        <taxon>Eukaryota</taxon>
        <taxon>Metazoa</taxon>
        <taxon>Ecdysozoa</taxon>
        <taxon>Arthropoda</taxon>
        <taxon>Hexapoda</taxon>
        <taxon>Insecta</taxon>
        <taxon>Pterygota</taxon>
        <taxon>Neoptera</taxon>
        <taxon>Endopterygota</taxon>
        <taxon>Hymenoptera</taxon>
        <taxon>Apocrita</taxon>
        <taxon>Aculeata</taxon>
        <taxon>Formicoidea</taxon>
        <taxon>Formicidae</taxon>
        <taxon>Ponerinae</taxon>
        <taxon>Ponerini</taxon>
        <taxon>Harpegnathos</taxon>
    </lineage>
</organism>
<dbReference type="InterPro" id="IPR001514">
    <property type="entry name" value="DNA-dir_RNA_pol_30-40kDasu_CS"/>
</dbReference>
<dbReference type="EMBL" id="GL448516">
    <property type="protein sequence ID" value="EFN84486.1"/>
    <property type="molecule type" value="Genomic_DNA"/>
</dbReference>
<dbReference type="FunCoup" id="E2BIJ1">
    <property type="interactions" value="926"/>
</dbReference>
<dbReference type="InterPro" id="IPR011263">
    <property type="entry name" value="DNA-dir_RNA_pol_RpoA/D/Rpb3"/>
</dbReference>
<dbReference type="InterPro" id="IPR022842">
    <property type="entry name" value="RNAP_Rpo3/Rpb3/RPAC1"/>
</dbReference>
<dbReference type="GO" id="GO:0003899">
    <property type="term" value="F:DNA-directed RNA polymerase activity"/>
    <property type="evidence" value="ECO:0007669"/>
    <property type="project" value="InterPro"/>
</dbReference>
<dbReference type="GO" id="GO:0016671">
    <property type="term" value="F:oxidoreductase activity, acting on a sulfur group of donors, disulfide as acceptor"/>
    <property type="evidence" value="ECO:0007669"/>
    <property type="project" value="InterPro"/>
</dbReference>
<proteinExistence type="inferred from homology"/>
<keyword evidence="6" id="KW-0325">Glycoprotein</keyword>
<dbReference type="Gene3D" id="3.30.1360.10">
    <property type="entry name" value="RNA polymerase, RBP11-like subunit"/>
    <property type="match status" value="1"/>
</dbReference>
<dbReference type="PANTHER" id="PTHR11800">
    <property type="entry name" value="DNA-DIRECTED RNA POLYMERASE"/>
    <property type="match status" value="1"/>
</dbReference>
<dbReference type="InterPro" id="IPR036603">
    <property type="entry name" value="RBP11-like"/>
</dbReference>
<dbReference type="Gene3D" id="2.170.120.12">
    <property type="entry name" value="DNA-directed RNA polymerase, insert domain"/>
    <property type="match status" value="1"/>
</dbReference>
<dbReference type="SMART" id="SM00662">
    <property type="entry name" value="RPOLD"/>
    <property type="match status" value="1"/>
</dbReference>
<accession>E2BIJ1</accession>
<comment type="similarity">
    <text evidence="2">Belongs to the GILT family.</text>
</comment>
<name>E2BIJ1_HARSA</name>
<dbReference type="InterPro" id="IPR033901">
    <property type="entry name" value="RNAPI/III_AC40"/>
</dbReference>
<dbReference type="SUPFAM" id="SSF56553">
    <property type="entry name" value="Insert subdomain of RNA polymerase alpha subunit"/>
    <property type="match status" value="1"/>
</dbReference>
<dbReference type="OrthoDB" id="958254at2759"/>
<gene>
    <name evidence="10" type="ORF">EAI_13176</name>
</gene>
<protein>
    <recommendedName>
        <fullName evidence="3">DNA-directed RNA polymerases I and III subunit RPAC1</fullName>
    </recommendedName>
</protein>
<dbReference type="InterPro" id="IPR050518">
    <property type="entry name" value="Rpo3/RPB3_RNA_Pol_subunit"/>
</dbReference>
<dbReference type="GO" id="GO:0005736">
    <property type="term" value="C:RNA polymerase I complex"/>
    <property type="evidence" value="ECO:0007669"/>
    <property type="project" value="TreeGrafter"/>
</dbReference>
<dbReference type="InterPro" id="IPR036643">
    <property type="entry name" value="RNApol_insert_sf"/>
</dbReference>
<dbReference type="Pfam" id="PF03227">
    <property type="entry name" value="GILT"/>
    <property type="match status" value="1"/>
</dbReference>
<evidence type="ECO:0000256" key="5">
    <source>
        <dbReference type="ARBA" id="ARBA00023163"/>
    </source>
</evidence>
<keyword evidence="5" id="KW-0804">Transcription</keyword>
<dbReference type="InParanoid" id="E2BIJ1"/>
<evidence type="ECO:0000313" key="11">
    <source>
        <dbReference type="Proteomes" id="UP000008237"/>
    </source>
</evidence>
<keyword evidence="7" id="KW-0539">Nucleus</keyword>
<feature type="domain" description="DNA-directed RNA polymerase RpoA/D/Rpb3-type" evidence="9">
    <location>
        <begin position="65"/>
        <end position="329"/>
    </location>
</feature>
<dbReference type="OMA" id="AQPRKCT"/>
<dbReference type="CDD" id="cd07032">
    <property type="entry name" value="RNAP_I_II_AC40"/>
    <property type="match status" value="1"/>
</dbReference>
<dbReference type="STRING" id="610380.E2BIJ1"/>
<dbReference type="Pfam" id="PF01193">
    <property type="entry name" value="RNA_pol_L"/>
    <property type="match status" value="1"/>
</dbReference>
<dbReference type="Proteomes" id="UP000008237">
    <property type="component" value="Unassembled WGS sequence"/>
</dbReference>
<dbReference type="GO" id="GO:0046983">
    <property type="term" value="F:protein dimerization activity"/>
    <property type="evidence" value="ECO:0007669"/>
    <property type="project" value="InterPro"/>
</dbReference>
<evidence type="ECO:0000256" key="2">
    <source>
        <dbReference type="ARBA" id="ARBA00005679"/>
    </source>
</evidence>